<keyword evidence="1" id="KW-0812">Transmembrane</keyword>
<sequence length="163" mass="19034">MEDEMRHFCQAHFRFVLAFCCVPFFGLLQCVSRLDKLERLMSLCAHMRFEATWILVLIYCVTFFCLVHYISKHDDLEQLSRASGSEHDFKFSHFNQTFFATDVLTTYPIKLEERMKCNVDAKASPKLILSWNAGFSQENLGGCPDWNCRLIDDKDKIKEDDAV</sequence>
<feature type="transmembrane region" description="Helical" evidence="1">
    <location>
        <begin position="52"/>
        <end position="71"/>
    </location>
</feature>
<keyword evidence="1" id="KW-0472">Membrane</keyword>
<evidence type="ECO:0000313" key="2">
    <source>
        <dbReference type="EMBL" id="CAJ0607761.1"/>
    </source>
</evidence>
<feature type="transmembrane region" description="Helical" evidence="1">
    <location>
        <begin position="12"/>
        <end position="31"/>
    </location>
</feature>
<evidence type="ECO:0000313" key="3">
    <source>
        <dbReference type="Proteomes" id="UP001176961"/>
    </source>
</evidence>
<protein>
    <submittedName>
        <fullName evidence="2">Uncharacterized protein</fullName>
    </submittedName>
</protein>
<keyword evidence="1" id="KW-1133">Transmembrane helix</keyword>
<dbReference type="Proteomes" id="UP001176961">
    <property type="component" value="Unassembled WGS sequence"/>
</dbReference>
<organism evidence="2 3">
    <name type="scientific">Cylicocyclus nassatus</name>
    <name type="common">Nematode worm</name>
    <dbReference type="NCBI Taxonomy" id="53992"/>
    <lineage>
        <taxon>Eukaryota</taxon>
        <taxon>Metazoa</taxon>
        <taxon>Ecdysozoa</taxon>
        <taxon>Nematoda</taxon>
        <taxon>Chromadorea</taxon>
        <taxon>Rhabditida</taxon>
        <taxon>Rhabditina</taxon>
        <taxon>Rhabditomorpha</taxon>
        <taxon>Strongyloidea</taxon>
        <taxon>Strongylidae</taxon>
        <taxon>Cylicocyclus</taxon>
    </lineage>
</organism>
<reference evidence="2" key="1">
    <citation type="submission" date="2023-07" db="EMBL/GenBank/DDBJ databases">
        <authorList>
            <consortium name="CYATHOMIX"/>
        </authorList>
    </citation>
    <scope>NUCLEOTIDE SEQUENCE</scope>
    <source>
        <strain evidence="2">N/A</strain>
    </source>
</reference>
<keyword evidence="3" id="KW-1185">Reference proteome</keyword>
<dbReference type="EMBL" id="CATQJL010000316">
    <property type="protein sequence ID" value="CAJ0607761.1"/>
    <property type="molecule type" value="Genomic_DNA"/>
</dbReference>
<proteinExistence type="predicted"/>
<accession>A0AA36MD09</accession>
<comment type="caution">
    <text evidence="2">The sequence shown here is derived from an EMBL/GenBank/DDBJ whole genome shotgun (WGS) entry which is preliminary data.</text>
</comment>
<gene>
    <name evidence="2" type="ORF">CYNAS_LOCUS19744</name>
</gene>
<evidence type="ECO:0000256" key="1">
    <source>
        <dbReference type="SAM" id="Phobius"/>
    </source>
</evidence>
<name>A0AA36MD09_CYLNA</name>
<dbReference type="AlphaFoldDB" id="A0AA36MD09"/>